<evidence type="ECO:0000313" key="1">
    <source>
        <dbReference type="EMBL" id="CZR51480.1"/>
    </source>
</evidence>
<keyword evidence="2" id="KW-1185">Reference proteome</keyword>
<dbReference type="EMBL" id="FJOG01000002">
    <property type="protein sequence ID" value="CZR51480.1"/>
    <property type="molecule type" value="Genomic_DNA"/>
</dbReference>
<proteinExistence type="predicted"/>
<protein>
    <submittedName>
        <fullName evidence="1">Uncharacterized protein</fullName>
    </submittedName>
</protein>
<dbReference type="Proteomes" id="UP000184330">
    <property type="component" value="Unassembled WGS sequence"/>
</dbReference>
<sequence length="187" mass="21002">MRRIFLHGFLGLQRPAWCNQPPMHKNAIHPARPASAAGQAGRIIRLLGRFSQRTRDRGPAAPIHKNPVIAARIAKCRAAPYWAILKMRLPEDAVAAARLVSGMLRVWWTERHGWTSSAFNCPLSDADFPMAAQEWHEMYCLAEQWNVNTTTTSACLVCCDRLFDDGHTKYQSPQNDEPCDDPQALGP</sequence>
<evidence type="ECO:0000313" key="2">
    <source>
        <dbReference type="Proteomes" id="UP000184330"/>
    </source>
</evidence>
<accession>A0A1L7WFC4</accession>
<dbReference type="AlphaFoldDB" id="A0A1L7WFC4"/>
<gene>
    <name evidence="1" type="ORF">PAC_01356</name>
</gene>
<name>A0A1L7WFC4_9HELO</name>
<organism evidence="1 2">
    <name type="scientific">Phialocephala subalpina</name>
    <dbReference type="NCBI Taxonomy" id="576137"/>
    <lineage>
        <taxon>Eukaryota</taxon>
        <taxon>Fungi</taxon>
        <taxon>Dikarya</taxon>
        <taxon>Ascomycota</taxon>
        <taxon>Pezizomycotina</taxon>
        <taxon>Leotiomycetes</taxon>
        <taxon>Helotiales</taxon>
        <taxon>Mollisiaceae</taxon>
        <taxon>Phialocephala</taxon>
        <taxon>Phialocephala fortinii species complex</taxon>
    </lineage>
</organism>
<reference evidence="1 2" key="1">
    <citation type="submission" date="2016-03" db="EMBL/GenBank/DDBJ databases">
        <authorList>
            <person name="Ploux O."/>
        </authorList>
    </citation>
    <scope>NUCLEOTIDE SEQUENCE [LARGE SCALE GENOMIC DNA]</scope>
    <source>
        <strain evidence="1 2">UAMH 11012</strain>
    </source>
</reference>